<feature type="transmembrane region" description="Helical" evidence="6">
    <location>
        <begin position="467"/>
        <end position="489"/>
    </location>
</feature>
<feature type="transmembrane region" description="Helical" evidence="6">
    <location>
        <begin position="321"/>
        <end position="347"/>
    </location>
</feature>
<evidence type="ECO:0000259" key="7">
    <source>
        <dbReference type="PROSITE" id="PS50850"/>
    </source>
</evidence>
<dbReference type="FunFam" id="1.20.1250.20:FF:000011">
    <property type="entry name" value="MFS multidrug transporter, putative"/>
    <property type="match status" value="1"/>
</dbReference>
<dbReference type="OrthoDB" id="6770063at2759"/>
<evidence type="ECO:0000313" key="8">
    <source>
        <dbReference type="EMBL" id="KAF5390887.1"/>
    </source>
</evidence>
<evidence type="ECO:0000313" key="9">
    <source>
        <dbReference type="Proteomes" id="UP000518752"/>
    </source>
</evidence>
<dbReference type="Proteomes" id="UP000518752">
    <property type="component" value="Unassembled WGS sequence"/>
</dbReference>
<sequence length="536" mass="58466">MSDTMDKKEDPSAAGAKTSSLRSSVTKAVDEPDGHGESAIPVDQKEEAIENLQHQVDQKEAIENLQHQVDQKEAIENLQHHWEDDPANARNWSFRKKWTCVSIVSLYTFVSPLSSSMLAPALPQLAEKYSVTSPTMTALMLSVFLITFALGPLILAPLSEMYGRTWILHLGTAFSLAFNLGCAFAPNVNAFIGFRCLSGLSGSAPIACGGGSIGDLFSERERASAMAIYSLGPLIGPAVGPIAGGFIAQNIDAKWVFIILAVLCGVSLVVGIPLLRETYAPVIRFRLARSEGDEEKMKIVRGPVSDVSKMRYMWLNLTRPAILLTRSFICFILSLYMAFMYGNYYLMFTTFPNLFSEIYGFNTGVGGLVYLGLGIGFILATLFGARTADQIYHHLAQKNGGKGKPEMRIPALAFGSLWVPVGLFWYGWSAQARIHWIMPIIGSGIFGFGMMTTFLPIQLYLVDAFQYAASALAAASVLRSLLGFAFPLFGSQMYAALGYGGGNSLLGGLAIVLGIPFPIWIYYKGEAMRARNKLSR</sequence>
<evidence type="ECO:0000256" key="4">
    <source>
        <dbReference type="ARBA" id="ARBA00023136"/>
    </source>
</evidence>
<feature type="compositionally biased region" description="Basic and acidic residues" evidence="5">
    <location>
        <begin position="1"/>
        <end position="11"/>
    </location>
</feature>
<feature type="domain" description="Major facilitator superfamily (MFS) profile" evidence="7">
    <location>
        <begin position="100"/>
        <end position="526"/>
    </location>
</feature>
<dbReference type="Pfam" id="PF07690">
    <property type="entry name" value="MFS_1"/>
    <property type="match status" value="1"/>
</dbReference>
<feature type="transmembrane region" description="Helical" evidence="6">
    <location>
        <begin position="409"/>
        <end position="428"/>
    </location>
</feature>
<comment type="subcellular location">
    <subcellularLocation>
        <location evidence="1">Membrane</location>
        <topology evidence="1">Multi-pass membrane protein</topology>
    </subcellularLocation>
</comment>
<dbReference type="CDD" id="cd17323">
    <property type="entry name" value="MFS_Tpo1_MDR_like"/>
    <property type="match status" value="1"/>
</dbReference>
<dbReference type="SUPFAM" id="SSF103473">
    <property type="entry name" value="MFS general substrate transporter"/>
    <property type="match status" value="1"/>
</dbReference>
<dbReference type="PANTHER" id="PTHR23502:SF60">
    <property type="entry name" value="MAJOR FACILITATOR SUPERFAMILY (MFS) PROFILE DOMAIN-CONTAINING PROTEIN-RELATED"/>
    <property type="match status" value="1"/>
</dbReference>
<evidence type="ECO:0000256" key="1">
    <source>
        <dbReference type="ARBA" id="ARBA00004141"/>
    </source>
</evidence>
<feature type="transmembrane region" description="Helical" evidence="6">
    <location>
        <begin position="501"/>
        <end position="523"/>
    </location>
</feature>
<dbReference type="InterPro" id="IPR020846">
    <property type="entry name" value="MFS_dom"/>
</dbReference>
<name>A0A8H5HWS3_9AGAR</name>
<feature type="transmembrane region" description="Helical" evidence="6">
    <location>
        <begin position="98"/>
        <end position="118"/>
    </location>
</feature>
<keyword evidence="4 6" id="KW-0472">Membrane</keyword>
<protein>
    <recommendedName>
        <fullName evidence="7">Major facilitator superfamily (MFS) profile domain-containing protein</fullName>
    </recommendedName>
</protein>
<feature type="transmembrane region" description="Helical" evidence="6">
    <location>
        <begin position="192"/>
        <end position="214"/>
    </location>
</feature>
<dbReference type="GO" id="GO:0022857">
    <property type="term" value="F:transmembrane transporter activity"/>
    <property type="evidence" value="ECO:0007669"/>
    <property type="project" value="InterPro"/>
</dbReference>
<dbReference type="InterPro" id="IPR011701">
    <property type="entry name" value="MFS"/>
</dbReference>
<feature type="region of interest" description="Disordered" evidence="5">
    <location>
        <begin position="1"/>
        <end position="45"/>
    </location>
</feature>
<evidence type="ECO:0000256" key="3">
    <source>
        <dbReference type="ARBA" id="ARBA00022989"/>
    </source>
</evidence>
<dbReference type="GO" id="GO:0005886">
    <property type="term" value="C:plasma membrane"/>
    <property type="evidence" value="ECO:0007669"/>
    <property type="project" value="TreeGrafter"/>
</dbReference>
<feature type="transmembrane region" description="Helical" evidence="6">
    <location>
        <begin position="166"/>
        <end position="186"/>
    </location>
</feature>
<organism evidence="8 9">
    <name type="scientific">Collybiopsis confluens</name>
    <dbReference type="NCBI Taxonomy" id="2823264"/>
    <lineage>
        <taxon>Eukaryota</taxon>
        <taxon>Fungi</taxon>
        <taxon>Dikarya</taxon>
        <taxon>Basidiomycota</taxon>
        <taxon>Agaricomycotina</taxon>
        <taxon>Agaricomycetes</taxon>
        <taxon>Agaricomycetidae</taxon>
        <taxon>Agaricales</taxon>
        <taxon>Marasmiineae</taxon>
        <taxon>Omphalotaceae</taxon>
        <taxon>Collybiopsis</taxon>
    </lineage>
</organism>
<dbReference type="InterPro" id="IPR036259">
    <property type="entry name" value="MFS_trans_sf"/>
</dbReference>
<comment type="caution">
    <text evidence="8">The sequence shown here is derived from an EMBL/GenBank/DDBJ whole genome shotgun (WGS) entry which is preliminary data.</text>
</comment>
<gene>
    <name evidence="8" type="ORF">D9757_004505</name>
</gene>
<keyword evidence="3 6" id="KW-1133">Transmembrane helix</keyword>
<dbReference type="PANTHER" id="PTHR23502">
    <property type="entry name" value="MAJOR FACILITATOR SUPERFAMILY"/>
    <property type="match status" value="1"/>
</dbReference>
<evidence type="ECO:0000256" key="2">
    <source>
        <dbReference type="ARBA" id="ARBA00022692"/>
    </source>
</evidence>
<proteinExistence type="predicted"/>
<feature type="transmembrane region" description="Helical" evidence="6">
    <location>
        <begin position="367"/>
        <end position="388"/>
    </location>
</feature>
<dbReference type="AlphaFoldDB" id="A0A8H5HWS3"/>
<feature type="compositionally biased region" description="Polar residues" evidence="5">
    <location>
        <begin position="17"/>
        <end position="26"/>
    </location>
</feature>
<reference evidence="8 9" key="1">
    <citation type="journal article" date="2020" name="ISME J.">
        <title>Uncovering the hidden diversity of litter-decomposition mechanisms in mushroom-forming fungi.</title>
        <authorList>
            <person name="Floudas D."/>
            <person name="Bentzer J."/>
            <person name="Ahren D."/>
            <person name="Johansson T."/>
            <person name="Persson P."/>
            <person name="Tunlid A."/>
        </authorList>
    </citation>
    <scope>NUCLEOTIDE SEQUENCE [LARGE SCALE GENOMIC DNA]</scope>
    <source>
        <strain evidence="8 9">CBS 406.79</strain>
    </source>
</reference>
<feature type="transmembrane region" description="Helical" evidence="6">
    <location>
        <begin position="226"/>
        <end position="249"/>
    </location>
</feature>
<dbReference type="PROSITE" id="PS50850">
    <property type="entry name" value="MFS"/>
    <property type="match status" value="1"/>
</dbReference>
<keyword evidence="2 6" id="KW-0812">Transmembrane</keyword>
<accession>A0A8H5HWS3</accession>
<dbReference type="Gene3D" id="1.20.1250.20">
    <property type="entry name" value="MFS general substrate transporter like domains"/>
    <property type="match status" value="1"/>
</dbReference>
<feature type="transmembrane region" description="Helical" evidence="6">
    <location>
        <begin position="434"/>
        <end position="455"/>
    </location>
</feature>
<feature type="transmembrane region" description="Helical" evidence="6">
    <location>
        <begin position="138"/>
        <end position="159"/>
    </location>
</feature>
<keyword evidence="9" id="KW-1185">Reference proteome</keyword>
<feature type="transmembrane region" description="Helical" evidence="6">
    <location>
        <begin position="255"/>
        <end position="275"/>
    </location>
</feature>
<evidence type="ECO:0000256" key="6">
    <source>
        <dbReference type="SAM" id="Phobius"/>
    </source>
</evidence>
<dbReference type="EMBL" id="JAACJN010000013">
    <property type="protein sequence ID" value="KAF5390887.1"/>
    <property type="molecule type" value="Genomic_DNA"/>
</dbReference>
<evidence type="ECO:0000256" key="5">
    <source>
        <dbReference type="SAM" id="MobiDB-lite"/>
    </source>
</evidence>